<proteinExistence type="predicted"/>
<reference evidence="1 2" key="1">
    <citation type="submission" date="2020-04" db="EMBL/GenBank/DDBJ databases">
        <title>Molecular characterization of pseudomonads from Agaricus bisporus reveal novel blotch 2 pathogens in Western Europe.</title>
        <authorList>
            <person name="Taparia T."/>
            <person name="Krijger M."/>
            <person name="Haynes E."/>
            <person name="Elpinstone J.G."/>
            <person name="Noble R."/>
            <person name="Van Der Wolf J."/>
        </authorList>
    </citation>
    <scope>NUCLEOTIDE SEQUENCE [LARGE SCALE GENOMIC DNA]</scope>
    <source>
        <strain evidence="1 2">F1001</strain>
    </source>
</reference>
<dbReference type="EMBL" id="JACAPU010000011">
    <property type="protein sequence ID" value="NWB46397.1"/>
    <property type="molecule type" value="Genomic_DNA"/>
</dbReference>
<evidence type="ECO:0000313" key="2">
    <source>
        <dbReference type="Proteomes" id="UP000582981"/>
    </source>
</evidence>
<comment type="caution">
    <text evidence="1">The sequence shown here is derived from an EMBL/GenBank/DDBJ whole genome shotgun (WGS) entry which is preliminary data.</text>
</comment>
<organism evidence="1 2">
    <name type="scientific">Pseudomonas gingeri</name>
    <dbReference type="NCBI Taxonomy" id="117681"/>
    <lineage>
        <taxon>Bacteria</taxon>
        <taxon>Pseudomonadati</taxon>
        <taxon>Pseudomonadota</taxon>
        <taxon>Gammaproteobacteria</taxon>
        <taxon>Pseudomonadales</taxon>
        <taxon>Pseudomonadaceae</taxon>
        <taxon>Pseudomonas</taxon>
    </lineage>
</organism>
<evidence type="ECO:0000313" key="1">
    <source>
        <dbReference type="EMBL" id="NWB46397.1"/>
    </source>
</evidence>
<dbReference type="Proteomes" id="UP000582981">
    <property type="component" value="Unassembled WGS sequence"/>
</dbReference>
<name>A0A7Y7WBL1_9PSED</name>
<dbReference type="AlphaFoldDB" id="A0A7Y7WBL1"/>
<accession>A0A7Y7WBL1</accession>
<gene>
    <name evidence="1" type="ORF">HX829_07820</name>
</gene>
<protein>
    <submittedName>
        <fullName evidence="1">Uncharacterized protein</fullName>
    </submittedName>
</protein>
<sequence length="70" mass="7744">MQFAFDNGIYKVARITGSSYNFLAIQLVEREVDIAVCPLPIKEGEIPRVDSDEVLSQVKAGLGTVRKEMS</sequence>